<accession>A0ABQ7R4H9</accession>
<organism evidence="1 2">
    <name type="scientific">Plutella xylostella</name>
    <name type="common">Diamondback moth</name>
    <name type="synonym">Plutella maculipennis</name>
    <dbReference type="NCBI Taxonomy" id="51655"/>
    <lineage>
        <taxon>Eukaryota</taxon>
        <taxon>Metazoa</taxon>
        <taxon>Ecdysozoa</taxon>
        <taxon>Arthropoda</taxon>
        <taxon>Hexapoda</taxon>
        <taxon>Insecta</taxon>
        <taxon>Pterygota</taxon>
        <taxon>Neoptera</taxon>
        <taxon>Endopterygota</taxon>
        <taxon>Lepidoptera</taxon>
        <taxon>Glossata</taxon>
        <taxon>Ditrysia</taxon>
        <taxon>Yponomeutoidea</taxon>
        <taxon>Plutellidae</taxon>
        <taxon>Plutella</taxon>
    </lineage>
</organism>
<reference evidence="1 2" key="1">
    <citation type="submission" date="2021-06" db="EMBL/GenBank/DDBJ databases">
        <title>A haploid diamondback moth (Plutella xylostella L.) genome assembly resolves 31 chromosomes and identifies a diamide resistance mutation.</title>
        <authorList>
            <person name="Ward C.M."/>
            <person name="Perry K.D."/>
            <person name="Baker G."/>
            <person name="Powis K."/>
            <person name="Heckel D.G."/>
            <person name="Baxter S.W."/>
        </authorList>
    </citation>
    <scope>NUCLEOTIDE SEQUENCE [LARGE SCALE GENOMIC DNA]</scope>
    <source>
        <strain evidence="1 2">LV</strain>
        <tissue evidence="1">Single pupa</tissue>
    </source>
</reference>
<evidence type="ECO:0000313" key="2">
    <source>
        <dbReference type="Proteomes" id="UP000823941"/>
    </source>
</evidence>
<protein>
    <submittedName>
        <fullName evidence="1">Uncharacterized protein</fullName>
    </submittedName>
</protein>
<dbReference type="Proteomes" id="UP000823941">
    <property type="component" value="Chromosome 3"/>
</dbReference>
<dbReference type="EMBL" id="JAHIBW010000003">
    <property type="protein sequence ID" value="KAG7312180.1"/>
    <property type="molecule type" value="Genomic_DNA"/>
</dbReference>
<proteinExistence type="predicted"/>
<evidence type="ECO:0000313" key="1">
    <source>
        <dbReference type="EMBL" id="KAG7312180.1"/>
    </source>
</evidence>
<keyword evidence="2" id="KW-1185">Reference proteome</keyword>
<comment type="caution">
    <text evidence="1">The sequence shown here is derived from an EMBL/GenBank/DDBJ whole genome shotgun (WGS) entry which is preliminary data.</text>
</comment>
<sequence length="227" mass="26726">MQFNNPVQSKYKFKLDIDKIKSVTQTKFLGLIIDQDLNWKIQVDNLCSRVNKFIYALNQIRKITDRKTAVISYRAYIESLFRYGIILWGNSTDINKGFIAQKKCIRAICGVPPDESCRALFKNLDLLTLPSLYIYEVSKFVNENKDLFKIKSDLSLRPQRNANRLVYEEVPNSSKYGKSCLTMCVKIYNTIPCEFKSLSKHLFKKKLYQWLCDKNFYDIKDLFNINY</sequence>
<gene>
    <name evidence="1" type="ORF">JYU34_001646</name>
</gene>
<name>A0ABQ7R4H9_PLUXY</name>